<comment type="catalytic activity">
    <reaction evidence="1 8">
        <text>1-(2-carboxyphenylamino)-1-deoxy-D-ribulose 5-phosphate + H(+) = (1S,2R)-1-C-(indol-3-yl)glycerol 3-phosphate + CO2 + H2O</text>
        <dbReference type="Rhea" id="RHEA:23476"/>
        <dbReference type="ChEBI" id="CHEBI:15377"/>
        <dbReference type="ChEBI" id="CHEBI:15378"/>
        <dbReference type="ChEBI" id="CHEBI:16526"/>
        <dbReference type="ChEBI" id="CHEBI:58613"/>
        <dbReference type="ChEBI" id="CHEBI:58866"/>
        <dbReference type="EC" id="4.1.1.48"/>
    </reaction>
</comment>
<dbReference type="InterPro" id="IPR013798">
    <property type="entry name" value="Indole-3-glycerol_P_synth_dom"/>
</dbReference>
<evidence type="ECO:0000256" key="6">
    <source>
        <dbReference type="ARBA" id="ARBA00023141"/>
    </source>
</evidence>
<protein>
    <recommendedName>
        <fullName evidence="8">Indole-3-glycerol phosphate synthase</fullName>
        <shortName evidence="8">IGPS</shortName>
        <ecNumber evidence="8">4.1.1.48</ecNumber>
    </recommendedName>
</protein>
<keyword evidence="7 8" id="KW-0456">Lyase</keyword>
<dbReference type="InterPro" id="IPR045186">
    <property type="entry name" value="Indole-3-glycerol_P_synth"/>
</dbReference>
<keyword evidence="5 8" id="KW-0822">Tryptophan biosynthesis</keyword>
<dbReference type="EMBL" id="CP036268">
    <property type="protein sequence ID" value="QDT38427.1"/>
    <property type="molecule type" value="Genomic_DNA"/>
</dbReference>
<evidence type="ECO:0000259" key="9">
    <source>
        <dbReference type="Pfam" id="PF00218"/>
    </source>
</evidence>
<dbReference type="AlphaFoldDB" id="A0A517R3J2"/>
<dbReference type="InterPro" id="IPR011060">
    <property type="entry name" value="RibuloseP-bd_barrel"/>
</dbReference>
<evidence type="ECO:0000313" key="11">
    <source>
        <dbReference type="Proteomes" id="UP000317318"/>
    </source>
</evidence>
<dbReference type="InterPro" id="IPR001468">
    <property type="entry name" value="Indole-3-GlycerolPSynthase_CS"/>
</dbReference>
<dbReference type="PROSITE" id="PS00614">
    <property type="entry name" value="IGPS"/>
    <property type="match status" value="1"/>
</dbReference>
<dbReference type="GO" id="GO:0000162">
    <property type="term" value="P:L-tryptophan biosynthetic process"/>
    <property type="evidence" value="ECO:0007669"/>
    <property type="project" value="UniProtKB-UniRule"/>
</dbReference>
<dbReference type="UniPathway" id="UPA00035">
    <property type="reaction ID" value="UER00043"/>
</dbReference>
<evidence type="ECO:0000256" key="8">
    <source>
        <dbReference type="HAMAP-Rule" id="MF_00134"/>
    </source>
</evidence>
<proteinExistence type="inferred from homology"/>
<dbReference type="NCBIfam" id="NF001377">
    <property type="entry name" value="PRK00278.2-4"/>
    <property type="match status" value="1"/>
</dbReference>
<dbReference type="Pfam" id="PF00218">
    <property type="entry name" value="IGPS"/>
    <property type="match status" value="1"/>
</dbReference>
<dbReference type="PANTHER" id="PTHR22854">
    <property type="entry name" value="TRYPTOPHAN BIOSYNTHESIS PROTEIN"/>
    <property type="match status" value="1"/>
</dbReference>
<comment type="pathway">
    <text evidence="2 8">Amino-acid biosynthesis; L-tryptophan biosynthesis; L-tryptophan from chorismate: step 4/5.</text>
</comment>
<keyword evidence="3 8" id="KW-0028">Amino-acid biosynthesis</keyword>
<feature type="domain" description="Indole-3-glycerol phosphate synthase" evidence="9">
    <location>
        <begin position="5"/>
        <end position="257"/>
    </location>
</feature>
<evidence type="ECO:0000256" key="5">
    <source>
        <dbReference type="ARBA" id="ARBA00022822"/>
    </source>
</evidence>
<dbReference type="CDD" id="cd00331">
    <property type="entry name" value="IGPS"/>
    <property type="match status" value="1"/>
</dbReference>
<gene>
    <name evidence="8 10" type="primary">trpC</name>
    <name evidence="10" type="ORF">Pan189_28210</name>
</gene>
<accession>A0A517R3J2</accession>
<name>A0A517R3J2_9PLAN</name>
<evidence type="ECO:0000256" key="3">
    <source>
        <dbReference type="ARBA" id="ARBA00022605"/>
    </source>
</evidence>
<dbReference type="SUPFAM" id="SSF51366">
    <property type="entry name" value="Ribulose-phoshate binding barrel"/>
    <property type="match status" value="1"/>
</dbReference>
<evidence type="ECO:0000256" key="2">
    <source>
        <dbReference type="ARBA" id="ARBA00004696"/>
    </source>
</evidence>
<dbReference type="KEGG" id="svp:Pan189_28210"/>
<dbReference type="HAMAP" id="MF_00134_B">
    <property type="entry name" value="IGPS_B"/>
    <property type="match status" value="1"/>
</dbReference>
<keyword evidence="6 8" id="KW-0057">Aromatic amino acid biosynthesis</keyword>
<comment type="similarity">
    <text evidence="8">Belongs to the TrpC family.</text>
</comment>
<dbReference type="InterPro" id="IPR013785">
    <property type="entry name" value="Aldolase_TIM"/>
</dbReference>
<dbReference type="NCBIfam" id="NF001373">
    <property type="entry name" value="PRK00278.1-6"/>
    <property type="match status" value="1"/>
</dbReference>
<dbReference type="Gene3D" id="3.20.20.70">
    <property type="entry name" value="Aldolase class I"/>
    <property type="match status" value="1"/>
</dbReference>
<reference evidence="10 11" key="1">
    <citation type="submission" date="2019-02" db="EMBL/GenBank/DDBJ databases">
        <title>Deep-cultivation of Planctomycetes and their phenomic and genomic characterization uncovers novel biology.</title>
        <authorList>
            <person name="Wiegand S."/>
            <person name="Jogler M."/>
            <person name="Boedeker C."/>
            <person name="Pinto D."/>
            <person name="Vollmers J."/>
            <person name="Rivas-Marin E."/>
            <person name="Kohn T."/>
            <person name="Peeters S.H."/>
            <person name="Heuer A."/>
            <person name="Rast P."/>
            <person name="Oberbeckmann S."/>
            <person name="Bunk B."/>
            <person name="Jeske O."/>
            <person name="Meyerdierks A."/>
            <person name="Storesund J.E."/>
            <person name="Kallscheuer N."/>
            <person name="Luecker S."/>
            <person name="Lage O.M."/>
            <person name="Pohl T."/>
            <person name="Merkel B.J."/>
            <person name="Hornburger P."/>
            <person name="Mueller R.-W."/>
            <person name="Bruemmer F."/>
            <person name="Labrenz M."/>
            <person name="Spormann A.M."/>
            <person name="Op den Camp H."/>
            <person name="Overmann J."/>
            <person name="Amann R."/>
            <person name="Jetten M.S.M."/>
            <person name="Mascher T."/>
            <person name="Medema M.H."/>
            <person name="Devos D.P."/>
            <person name="Kaster A.-K."/>
            <person name="Ovreas L."/>
            <person name="Rohde M."/>
            <person name="Galperin M.Y."/>
            <person name="Jogler C."/>
        </authorList>
    </citation>
    <scope>NUCLEOTIDE SEQUENCE [LARGE SCALE GENOMIC DNA]</scope>
    <source>
        <strain evidence="10 11">Pan189</strain>
    </source>
</reference>
<dbReference type="FunFam" id="3.20.20.70:FF:000024">
    <property type="entry name" value="Indole-3-glycerol phosphate synthase"/>
    <property type="match status" value="1"/>
</dbReference>
<keyword evidence="11" id="KW-1185">Reference proteome</keyword>
<dbReference type="RefSeq" id="WP_310820476.1">
    <property type="nucleotide sequence ID" value="NZ_CP036268.1"/>
</dbReference>
<dbReference type="PANTHER" id="PTHR22854:SF2">
    <property type="entry name" value="INDOLE-3-GLYCEROL-PHOSPHATE SYNTHASE"/>
    <property type="match status" value="1"/>
</dbReference>
<organism evidence="10 11">
    <name type="scientific">Stratiformator vulcanicus</name>
    <dbReference type="NCBI Taxonomy" id="2527980"/>
    <lineage>
        <taxon>Bacteria</taxon>
        <taxon>Pseudomonadati</taxon>
        <taxon>Planctomycetota</taxon>
        <taxon>Planctomycetia</taxon>
        <taxon>Planctomycetales</taxon>
        <taxon>Planctomycetaceae</taxon>
        <taxon>Stratiformator</taxon>
    </lineage>
</organism>
<dbReference type="GO" id="GO:0004425">
    <property type="term" value="F:indole-3-glycerol-phosphate synthase activity"/>
    <property type="evidence" value="ECO:0007669"/>
    <property type="project" value="UniProtKB-UniRule"/>
</dbReference>
<dbReference type="GO" id="GO:0004640">
    <property type="term" value="F:phosphoribosylanthranilate isomerase activity"/>
    <property type="evidence" value="ECO:0007669"/>
    <property type="project" value="TreeGrafter"/>
</dbReference>
<dbReference type="EC" id="4.1.1.48" evidence="8"/>
<evidence type="ECO:0000313" key="10">
    <source>
        <dbReference type="EMBL" id="QDT38427.1"/>
    </source>
</evidence>
<evidence type="ECO:0000256" key="1">
    <source>
        <dbReference type="ARBA" id="ARBA00001633"/>
    </source>
</evidence>
<sequence>MNTILDDIVRKKREEIASARAARPIAELEAVLRDAPAPRDFLASLQSAPTIGLIAEVKKASPSAGLIREDFDPVAIASTYAEHGASCISVLTDETFFQGHLDFLKAVRKAVEVPVLRKDFVLDRYQVVEARAAGADAVLLIAECLTDDALRSLYETICELGMHALVELYDLENLDRVLALDAPLVGINNRDLRTFVTDLEHSIALASKLPEGTLLVSESGIRTHNEVRRLQEAGCGAILVGETLMRADDIGAAVDELLGKS</sequence>
<keyword evidence="4 8" id="KW-0210">Decarboxylase</keyword>
<evidence type="ECO:0000256" key="4">
    <source>
        <dbReference type="ARBA" id="ARBA00022793"/>
    </source>
</evidence>
<evidence type="ECO:0000256" key="7">
    <source>
        <dbReference type="ARBA" id="ARBA00023239"/>
    </source>
</evidence>
<dbReference type="Proteomes" id="UP000317318">
    <property type="component" value="Chromosome"/>
</dbReference>